<organism evidence="2 3">
    <name type="scientific">Phrynosoma platyrhinos</name>
    <name type="common">Desert horned lizard</name>
    <dbReference type="NCBI Taxonomy" id="52577"/>
    <lineage>
        <taxon>Eukaryota</taxon>
        <taxon>Metazoa</taxon>
        <taxon>Chordata</taxon>
        <taxon>Craniata</taxon>
        <taxon>Vertebrata</taxon>
        <taxon>Euteleostomi</taxon>
        <taxon>Lepidosauria</taxon>
        <taxon>Squamata</taxon>
        <taxon>Bifurcata</taxon>
        <taxon>Unidentata</taxon>
        <taxon>Episquamata</taxon>
        <taxon>Toxicofera</taxon>
        <taxon>Iguania</taxon>
        <taxon>Phrynosomatidae</taxon>
        <taxon>Phrynosomatinae</taxon>
        <taxon>Phrynosoma</taxon>
    </lineage>
</organism>
<keyword evidence="3" id="KW-1185">Reference proteome</keyword>
<accession>A0ABQ7TLT0</accession>
<comment type="caution">
    <text evidence="2">The sequence shown here is derived from an EMBL/GenBank/DDBJ whole genome shotgun (WGS) entry which is preliminary data.</text>
</comment>
<dbReference type="EMBL" id="JAIPUX010000415">
    <property type="protein sequence ID" value="KAH0630780.1"/>
    <property type="molecule type" value="Genomic_DNA"/>
</dbReference>
<dbReference type="PANTHER" id="PTHR21038">
    <property type="entry name" value="40-2-3 PROTEIN-RELATED"/>
    <property type="match status" value="1"/>
</dbReference>
<dbReference type="Proteomes" id="UP000826234">
    <property type="component" value="Unassembled WGS sequence"/>
</dbReference>
<feature type="region of interest" description="Disordered" evidence="1">
    <location>
        <begin position="1"/>
        <end position="96"/>
    </location>
</feature>
<dbReference type="PANTHER" id="PTHR21038:SF3">
    <property type="entry name" value="UAP56-INTERACTING FACTOR"/>
    <property type="match status" value="1"/>
</dbReference>
<evidence type="ECO:0008006" key="4">
    <source>
        <dbReference type="Google" id="ProtNLM"/>
    </source>
</evidence>
<gene>
    <name evidence="2" type="ORF">JD844_003980</name>
</gene>
<dbReference type="Pfam" id="PF07078">
    <property type="entry name" value="FYTT"/>
    <property type="match status" value="1"/>
</dbReference>
<sequence length="247" mass="28307">MTLTHLDDIIRRNKKGQGNPKRNRWRQPLKNRNPAYSNGRPRFRSWVPRNAQGKRNTEGLGVERIQQRRLGKQEETTMVTSGSGDGRATGGTQQRLPARAQRFRNARALPPAQSNRPFWKNPRPPFFQRQSRFNFGGRQQAQPKTEGKPPRIRRWQTQPSSGAVLTVSVSNPQASQTNMSGGKRPFLRERSIPAKMTRHQPKGVPLRFNFRATANQTSLTLNERFSGLRNKRYFSAVRNTGRMVTLP</sequence>
<evidence type="ECO:0000313" key="2">
    <source>
        <dbReference type="EMBL" id="KAH0630780.1"/>
    </source>
</evidence>
<feature type="compositionally biased region" description="Basic and acidic residues" evidence="1">
    <location>
        <begin position="1"/>
        <end position="11"/>
    </location>
</feature>
<protein>
    <recommendedName>
        <fullName evidence="4">Forty-two-three domain-containing protein 1</fullName>
    </recommendedName>
</protein>
<dbReference type="InterPro" id="IPR009782">
    <property type="entry name" value="FYTTD1"/>
</dbReference>
<evidence type="ECO:0000313" key="3">
    <source>
        <dbReference type="Proteomes" id="UP000826234"/>
    </source>
</evidence>
<name>A0ABQ7TLT0_PHRPL</name>
<proteinExistence type="predicted"/>
<evidence type="ECO:0000256" key="1">
    <source>
        <dbReference type="SAM" id="MobiDB-lite"/>
    </source>
</evidence>
<reference evidence="2 3" key="1">
    <citation type="journal article" date="2022" name="Gigascience">
        <title>A chromosome-level genome assembly and annotation of the desert horned lizard, Phrynosoma platyrhinos, provides insight into chromosomal rearrangements among reptiles.</title>
        <authorList>
            <person name="Koochekian N."/>
            <person name="Ascanio A."/>
            <person name="Farleigh K."/>
            <person name="Card D.C."/>
            <person name="Schield D.R."/>
            <person name="Castoe T.A."/>
            <person name="Jezkova T."/>
        </authorList>
    </citation>
    <scope>NUCLEOTIDE SEQUENCE [LARGE SCALE GENOMIC DNA]</scope>
    <source>
        <strain evidence="2">NK-2021</strain>
    </source>
</reference>